<dbReference type="InterPro" id="IPR006218">
    <property type="entry name" value="DAHP1/KDSA"/>
</dbReference>
<keyword evidence="4" id="KW-1185">Reference proteome</keyword>
<dbReference type="NCBIfam" id="TIGR01361">
    <property type="entry name" value="DAHP_synth_Bsub"/>
    <property type="match status" value="1"/>
</dbReference>
<evidence type="ECO:0000313" key="3">
    <source>
        <dbReference type="EMBL" id="QSO46582.1"/>
    </source>
</evidence>
<dbReference type="Pfam" id="PF00793">
    <property type="entry name" value="DAHP_synth_1"/>
    <property type="match status" value="1"/>
</dbReference>
<accession>A0A9X7VXB5</accession>
<feature type="domain" description="DAHP synthetase I/KDSA" evidence="2">
    <location>
        <begin position="30"/>
        <end position="271"/>
    </location>
</feature>
<evidence type="ECO:0000313" key="4">
    <source>
        <dbReference type="Proteomes" id="UP000663505"/>
    </source>
</evidence>
<dbReference type="SUPFAM" id="SSF51569">
    <property type="entry name" value="Aldolase"/>
    <property type="match status" value="1"/>
</dbReference>
<reference evidence="3 4" key="1">
    <citation type="submission" date="2021-02" db="EMBL/GenBank/DDBJ databases">
        <title>Alicyclobacillus curvatus sp. nov. and Alicyclobacillus mengziensis sp. nov., two acidophilic bacteria isolated from acid mine drainage.</title>
        <authorList>
            <person name="Huang Y."/>
        </authorList>
    </citation>
    <scope>NUCLEOTIDE SEQUENCE [LARGE SCALE GENOMIC DNA]</scope>
    <source>
        <strain evidence="3 4">S30H14</strain>
    </source>
</reference>
<dbReference type="EMBL" id="CP071182">
    <property type="protein sequence ID" value="QSO46582.1"/>
    <property type="molecule type" value="Genomic_DNA"/>
</dbReference>
<dbReference type="Proteomes" id="UP000663505">
    <property type="component" value="Chromosome"/>
</dbReference>
<dbReference type="PANTHER" id="PTHR43018:SF2">
    <property type="entry name" value="PHOSPHO-2-DEHYDRO-3-DEOXYHEPTONATE ALDOLASE"/>
    <property type="match status" value="1"/>
</dbReference>
<dbReference type="Gene3D" id="3.20.20.70">
    <property type="entry name" value="Aldolase class I"/>
    <property type="match status" value="1"/>
</dbReference>
<sequence>MKMGNQPFPLASREEHPEDTLIRLGTLEIGGRRPVVMAGPCSVEGRDALIDIALTLKHLGADVLRGGAFKPRSSPYSFQGLGEEGLKYLADARAITGMPVVSEVMEPQAVGLVAEYVDILQVGARSMQNYALLRAVGHSHRPVLLKRGFSNTVEEWLLAAEYILSAGNPNVILCERGIRTFETATRNTLDLNAVPVARYLSHLPVIVDPSHGTGYSRYVIPMARAAIAAGAHGLIVEVHPEPDKALSDGQQSLTPTEFRQMVSQIHKVHDAIEDFVVTSI</sequence>
<keyword evidence="1 3" id="KW-0808">Transferase</keyword>
<proteinExistence type="predicted"/>
<evidence type="ECO:0000256" key="1">
    <source>
        <dbReference type="ARBA" id="ARBA00022679"/>
    </source>
</evidence>
<dbReference type="GO" id="GO:0009073">
    <property type="term" value="P:aromatic amino acid family biosynthetic process"/>
    <property type="evidence" value="ECO:0007669"/>
    <property type="project" value="InterPro"/>
</dbReference>
<dbReference type="EC" id="2.5.1.54" evidence="3"/>
<organism evidence="3 4">
    <name type="scientific">Alicyclobacillus mengziensis</name>
    <dbReference type="NCBI Taxonomy" id="2931921"/>
    <lineage>
        <taxon>Bacteria</taxon>
        <taxon>Bacillati</taxon>
        <taxon>Bacillota</taxon>
        <taxon>Bacilli</taxon>
        <taxon>Bacillales</taxon>
        <taxon>Alicyclobacillaceae</taxon>
        <taxon>Alicyclobacillus</taxon>
    </lineage>
</organism>
<dbReference type="InterPro" id="IPR006268">
    <property type="entry name" value="DAHP_syn_2"/>
</dbReference>
<name>A0A9X7VXB5_9BACL</name>
<dbReference type="InterPro" id="IPR052899">
    <property type="entry name" value="Class-I_DAHP_synthase"/>
</dbReference>
<gene>
    <name evidence="3" type="primary">aroF</name>
    <name evidence="3" type="ORF">JZ786_19290</name>
</gene>
<dbReference type="GO" id="GO:0016832">
    <property type="term" value="F:aldehyde-lyase activity"/>
    <property type="evidence" value="ECO:0007669"/>
    <property type="project" value="InterPro"/>
</dbReference>
<dbReference type="NCBIfam" id="NF009239">
    <property type="entry name" value="PRK12595.1"/>
    <property type="match status" value="1"/>
</dbReference>
<dbReference type="PANTHER" id="PTHR43018">
    <property type="entry name" value="PHOSPHO-2-DEHYDRO-3-DEOXYHEPTONATE ALDOLASE"/>
    <property type="match status" value="1"/>
</dbReference>
<dbReference type="InterPro" id="IPR013785">
    <property type="entry name" value="Aldolase_TIM"/>
</dbReference>
<dbReference type="NCBIfam" id="NF006421">
    <property type="entry name" value="PRK08673.1"/>
    <property type="match status" value="1"/>
</dbReference>
<dbReference type="KEGG" id="afx:JZ786_19290"/>
<dbReference type="GO" id="GO:0003849">
    <property type="term" value="F:3-deoxy-7-phosphoheptulonate synthase activity"/>
    <property type="evidence" value="ECO:0007669"/>
    <property type="project" value="UniProtKB-EC"/>
</dbReference>
<protein>
    <submittedName>
        <fullName evidence="3">3-deoxy-7-phosphoheptulonate synthase</fullName>
        <ecNumber evidence="3">2.5.1.54</ecNumber>
    </submittedName>
</protein>
<dbReference type="AlphaFoldDB" id="A0A9X7VXB5"/>
<evidence type="ECO:0000259" key="2">
    <source>
        <dbReference type="Pfam" id="PF00793"/>
    </source>
</evidence>